<evidence type="ECO:0000256" key="2">
    <source>
        <dbReference type="SAM" id="Phobius"/>
    </source>
</evidence>
<feature type="transmembrane region" description="Helical" evidence="2">
    <location>
        <begin position="830"/>
        <end position="849"/>
    </location>
</feature>
<feature type="transmembrane region" description="Helical" evidence="2">
    <location>
        <begin position="1584"/>
        <end position="1604"/>
    </location>
</feature>
<keyword evidence="2" id="KW-1133">Transmembrane helix</keyword>
<feature type="transmembrane region" description="Helical" evidence="2">
    <location>
        <begin position="1888"/>
        <end position="1905"/>
    </location>
</feature>
<reference evidence="3 4" key="1">
    <citation type="submission" date="2019-08" db="EMBL/GenBank/DDBJ databases">
        <title>Deep-cultivation of Planctomycetes and their phenomic and genomic characterization uncovers novel biology.</title>
        <authorList>
            <person name="Wiegand S."/>
            <person name="Jogler M."/>
            <person name="Boedeker C."/>
            <person name="Pinto D."/>
            <person name="Vollmers J."/>
            <person name="Rivas-Marin E."/>
            <person name="Kohn T."/>
            <person name="Peeters S.H."/>
            <person name="Heuer A."/>
            <person name="Rast P."/>
            <person name="Oberbeckmann S."/>
            <person name="Bunk B."/>
            <person name="Jeske O."/>
            <person name="Meyerdierks A."/>
            <person name="Storesund J.E."/>
            <person name="Kallscheuer N."/>
            <person name="Luecker S."/>
            <person name="Lage O.M."/>
            <person name="Pohl T."/>
            <person name="Merkel B.J."/>
            <person name="Hornburger P."/>
            <person name="Mueller R.-W."/>
            <person name="Bruemmer F."/>
            <person name="Labrenz M."/>
            <person name="Spormann A.M."/>
            <person name="Op den Camp H."/>
            <person name="Overmann J."/>
            <person name="Amann R."/>
            <person name="Jetten M.S.M."/>
            <person name="Mascher T."/>
            <person name="Medema M.H."/>
            <person name="Devos D.P."/>
            <person name="Kaster A.-K."/>
            <person name="Ovreas L."/>
            <person name="Rohde M."/>
            <person name="Galperin M.Y."/>
            <person name="Jogler C."/>
        </authorList>
    </citation>
    <scope>NUCLEOTIDE SEQUENCE [LARGE SCALE GENOMIC DNA]</scope>
    <source>
        <strain evidence="3 4">OJF2</strain>
    </source>
</reference>
<feature type="transmembrane region" description="Helical" evidence="2">
    <location>
        <begin position="1124"/>
        <end position="1145"/>
    </location>
</feature>
<feature type="transmembrane region" description="Helical" evidence="2">
    <location>
        <begin position="1458"/>
        <end position="1477"/>
    </location>
</feature>
<feature type="transmembrane region" description="Helical" evidence="2">
    <location>
        <begin position="1557"/>
        <end position="1578"/>
    </location>
</feature>
<keyword evidence="2" id="KW-0472">Membrane</keyword>
<dbReference type="EMBL" id="CP042997">
    <property type="protein sequence ID" value="QEH34675.1"/>
    <property type="molecule type" value="Genomic_DNA"/>
</dbReference>
<dbReference type="KEGG" id="agv:OJF2_32160"/>
<organism evidence="3 4">
    <name type="scientific">Aquisphaera giovannonii</name>
    <dbReference type="NCBI Taxonomy" id="406548"/>
    <lineage>
        <taxon>Bacteria</taxon>
        <taxon>Pseudomonadati</taxon>
        <taxon>Planctomycetota</taxon>
        <taxon>Planctomycetia</taxon>
        <taxon>Isosphaerales</taxon>
        <taxon>Isosphaeraceae</taxon>
        <taxon>Aquisphaera</taxon>
    </lineage>
</organism>
<feature type="transmembrane region" description="Helical" evidence="2">
    <location>
        <begin position="1749"/>
        <end position="1766"/>
    </location>
</feature>
<evidence type="ECO:0000256" key="1">
    <source>
        <dbReference type="SAM" id="MobiDB-lite"/>
    </source>
</evidence>
<feature type="transmembrane region" description="Helical" evidence="2">
    <location>
        <begin position="1349"/>
        <end position="1371"/>
    </location>
</feature>
<feature type="transmembrane region" description="Helical" evidence="2">
    <location>
        <begin position="1509"/>
        <end position="1529"/>
    </location>
</feature>
<feature type="compositionally biased region" description="Basic and acidic residues" evidence="1">
    <location>
        <begin position="155"/>
        <end position="173"/>
    </location>
</feature>
<feature type="transmembrane region" description="Helical" evidence="2">
    <location>
        <begin position="227"/>
        <end position="247"/>
    </location>
</feature>
<dbReference type="Proteomes" id="UP000324233">
    <property type="component" value="Chromosome"/>
</dbReference>
<feature type="transmembrane region" description="Helical" evidence="2">
    <location>
        <begin position="739"/>
        <end position="758"/>
    </location>
</feature>
<feature type="transmembrane region" description="Helical" evidence="2">
    <location>
        <begin position="253"/>
        <end position="273"/>
    </location>
</feature>
<protein>
    <submittedName>
        <fullName evidence="3">Uncharacterized protein</fullName>
    </submittedName>
</protein>
<feature type="transmembrane region" description="Helical" evidence="2">
    <location>
        <begin position="1778"/>
        <end position="1800"/>
    </location>
</feature>
<feature type="transmembrane region" description="Helical" evidence="2">
    <location>
        <begin position="1022"/>
        <end position="1048"/>
    </location>
</feature>
<accession>A0A5B9W3L9</accession>
<evidence type="ECO:0000313" key="3">
    <source>
        <dbReference type="EMBL" id="QEH34675.1"/>
    </source>
</evidence>
<feature type="transmembrane region" description="Helical" evidence="2">
    <location>
        <begin position="1713"/>
        <end position="1737"/>
    </location>
</feature>
<feature type="transmembrane region" description="Helical" evidence="2">
    <location>
        <begin position="496"/>
        <end position="516"/>
    </location>
</feature>
<feature type="transmembrane region" description="Helical" evidence="2">
    <location>
        <begin position="790"/>
        <end position="810"/>
    </location>
</feature>
<feature type="transmembrane region" description="Helical" evidence="2">
    <location>
        <begin position="1383"/>
        <end position="1405"/>
    </location>
</feature>
<feature type="transmembrane region" description="Helical" evidence="2">
    <location>
        <begin position="1166"/>
        <end position="1189"/>
    </location>
</feature>
<feature type="transmembrane region" description="Helical" evidence="2">
    <location>
        <begin position="1232"/>
        <end position="1250"/>
    </location>
</feature>
<feature type="transmembrane region" description="Helical" evidence="2">
    <location>
        <begin position="340"/>
        <end position="358"/>
    </location>
</feature>
<feature type="transmembrane region" description="Helical" evidence="2">
    <location>
        <begin position="6"/>
        <end position="34"/>
    </location>
</feature>
<feature type="transmembrane region" description="Helical" evidence="2">
    <location>
        <begin position="591"/>
        <end position="609"/>
    </location>
</feature>
<feature type="transmembrane region" description="Helical" evidence="2">
    <location>
        <begin position="1092"/>
        <end position="1112"/>
    </location>
</feature>
<feature type="transmembrane region" description="Helical" evidence="2">
    <location>
        <begin position="313"/>
        <end position="333"/>
    </location>
</feature>
<feature type="transmembrane region" description="Helical" evidence="2">
    <location>
        <begin position="926"/>
        <end position="945"/>
    </location>
</feature>
<feature type="transmembrane region" description="Helical" evidence="2">
    <location>
        <begin position="523"/>
        <end position="545"/>
    </location>
</feature>
<feature type="transmembrane region" description="Helical" evidence="2">
    <location>
        <begin position="1068"/>
        <end position="1085"/>
    </location>
</feature>
<feature type="transmembrane region" description="Helical" evidence="2">
    <location>
        <begin position="405"/>
        <end position="427"/>
    </location>
</feature>
<feature type="transmembrane region" description="Helical" evidence="2">
    <location>
        <begin position="1944"/>
        <end position="1963"/>
    </location>
</feature>
<feature type="transmembrane region" description="Helical" evidence="2">
    <location>
        <begin position="952"/>
        <end position="970"/>
    </location>
</feature>
<dbReference type="OrthoDB" id="221142at2"/>
<feature type="transmembrane region" description="Helical" evidence="2">
    <location>
        <begin position="1917"/>
        <end position="1938"/>
    </location>
</feature>
<feature type="transmembrane region" description="Helical" evidence="2">
    <location>
        <begin position="1644"/>
        <end position="1667"/>
    </location>
</feature>
<evidence type="ECO:0000313" key="4">
    <source>
        <dbReference type="Proteomes" id="UP000324233"/>
    </source>
</evidence>
<sequence length="2034" mass="211190">MMEALLAIIVIVAFVAAVGHLIWIGVAALIRWLAGLSSDPRDRPLAVELCPRCGEVVVRGLDGKACILCGWSAAGLSGRVRTDTGRVLEQLCRRVSRYEEVGLIPPGLGDRLIKAIRAEAPPKTAHSVAMPVAPAPEPVEITAWEAEPEPIPTPRSEHPAPTEPETARDVREGVAARAREFAASMARRQEVTPAEAMRPAPPKPPAQPLSKLLSAFLEEKNIRWGEVVGGMLIVGCSLALVISFWASIAERPWLKFGLFNGVTAAIFAIGFHAERHWRLPTTARGLLVIAGLLTPLNMLAVASFSRASAESPAVWVGEAVAVALFAVLCLGAGRYLAGKAAWALPVAVVVPSAAMFLIRRLAGPESATGALLAIGAVPLAAQAAAMGGLLHAVRRGSEADEPSALDLLRALGLGAFAALLALGLLVARSGPAVDVVRRLSPLLPLAAAPGLATGLWLWRRATATDLAAYRTAGTSIAAGALLVSLAAVAVPWPDPAGMTLGAGLNAAILLAIAVVLEIPAAHAAAGACLSLTYLLGWLMLTGRLAGTASSAEALAAILSRSSGLILMPLALAALGVVATASRRGRAIEAQAYALVAALVAAVSVGLVAWHGFGLEGDPAGAAWVFAAYAAAAMGCAAWFACWPLFEASGGIAEVRAMTGLGSGLAFAAIVQGLVFGLRTRWGLTAPWLDALLAHATSSLIAVSMMERLAAAEPAEAHPVAGRSRLPRRLCTAAESAREILVMPLIPAAVLASLGWLWLLAGTPMSSMAGHAAWLAIVWLGLGWRKESPAMFAAFQASLAAAVACGTGVFLEGREWFRGGPSWLDPRSLQALGIALAALGLGWIAVRRWADRGQDGDRLRRLLNPSWPPFDRIALGVPAAMIACLAIYAAAPGVAQELSPRSAAGRVAPPAALFEIPGILHSPAMGAGSWLLLGLVLATILAGCRAQIRRADMAAAVAVGWLAVPLLAGLWEADVAVASALRWWSALYGLAASAKIWGRDGLVRLAGRLGLPIAVEPGAGPAGAWLVIGLSLAAPLLIFGYVTTAMMAGNLVLGPEPGTLLAGLGSLRSYLPPVVLLALAMIGCAVREHSGRFAFASALALEAAATLGCLMVGTERGVGFEDGLWVYLAQVDAAVAAGFAIPWLGVLGGWSRRSESARPAAIPGSPVVLVGLGAALNIVVLAAGAVLLWLDPVPRPDVQAMAGPLGWISFGLAVTAVGLHARVAGRALGSGGLGMGLVAGAAMLAIGRAAWDIGDWRAYHEMIASQSIAGLLLLLAGRIRAGRSEEVPPPSARWPVAAWATLSMGIVALYAVRGYDATSPQYPWWTLGGLAAAIILAIGLSAWTTRAGYLWLAAVLINLAMTLAWCASPWWTAWPPSEWQPVDFVIVNVLGLALPVSLWIWLGRAIRRERWAMLGLPTAAATRPIALPRVASWIALIGLGLVVPAALSMGTGADTSLHVALGWLAVAATAAAFVAGFWDHSVANSLRGLYLLGLGAAGWALVPLRLSGEMLVWLGSIVLAAYGILTSYLWSRRGVLRGLASRLGIDVPAPVDEDEPGLLIAANMGIVVAVISLSFGTILTNPDVVRRSCAADAVLASTLAVGLLARGRRRSILQAAALGVGVVGAIAWGWAWLDPASSTEILDRVVVSFAALVAGAILYGLGLAKFLPRFEQWTRAARRLVPGLLALALAAIVVVLGAEAAAAANGEAAAISAWAAIVVATTFAVAAAAAIVAAVVPGRDPLGLSERGRTAYVYGAEALLAVLVLHLKLSMPWLFGGFLARYMSLILLGVAFLGVGLSELFRRQGRRVLAEPLERTGVFLPFVPLAKGLWSAPDPAQAIVFFVLAGALYATLSALRSSMVFAAMAALAFNGAVWTLLGQVEGLGLLHHPQLWIIPPALCAVVGAYWNRDRLSEAQLAAVRYASAVAIYVSSLGDIALTGVAQAPWLPGVLALLGIAGIFAGIVLRVRGFLYLGLGAVCLAVFTITWYAAVDLQQSWLWWACGIAAGILILILFGLFEKKREDILKVVDELKAWNP</sequence>
<feature type="transmembrane region" description="Helical" evidence="2">
    <location>
        <begin position="1858"/>
        <end position="1876"/>
    </location>
</feature>
<keyword evidence="2" id="KW-0812">Transmembrane</keyword>
<feature type="transmembrane region" description="Helical" evidence="2">
    <location>
        <begin position="621"/>
        <end position="645"/>
    </location>
</feature>
<feature type="transmembrane region" description="Helical" evidence="2">
    <location>
        <begin position="1201"/>
        <end position="1220"/>
    </location>
</feature>
<feature type="transmembrane region" description="Helical" evidence="2">
    <location>
        <begin position="869"/>
        <end position="890"/>
    </location>
</feature>
<name>A0A5B9W3L9_9BACT</name>
<feature type="transmembrane region" description="Helical" evidence="2">
    <location>
        <begin position="1323"/>
        <end position="1342"/>
    </location>
</feature>
<feature type="transmembrane region" description="Helical" evidence="2">
    <location>
        <begin position="1484"/>
        <end position="1503"/>
    </location>
</feature>
<feature type="transmembrane region" description="Helical" evidence="2">
    <location>
        <begin position="557"/>
        <end position="579"/>
    </location>
</feature>
<feature type="transmembrane region" description="Helical" evidence="2">
    <location>
        <begin position="1611"/>
        <end position="1632"/>
    </location>
</feature>
<feature type="transmembrane region" description="Helical" evidence="2">
    <location>
        <begin position="467"/>
        <end position="490"/>
    </location>
</feature>
<feature type="transmembrane region" description="Helical" evidence="2">
    <location>
        <begin position="1679"/>
        <end position="1701"/>
    </location>
</feature>
<feature type="transmembrane region" description="Helical" evidence="2">
    <location>
        <begin position="439"/>
        <end position="458"/>
    </location>
</feature>
<keyword evidence="4" id="KW-1185">Reference proteome</keyword>
<feature type="transmembrane region" description="Helical" evidence="2">
    <location>
        <begin position="982"/>
        <end position="1001"/>
    </location>
</feature>
<feature type="region of interest" description="Disordered" evidence="1">
    <location>
        <begin position="149"/>
        <end position="173"/>
    </location>
</feature>
<feature type="transmembrane region" description="Helical" evidence="2">
    <location>
        <begin position="1425"/>
        <end position="1446"/>
    </location>
</feature>
<gene>
    <name evidence="3" type="ORF">OJF2_32160</name>
</gene>
<feature type="transmembrane region" description="Helical" evidence="2">
    <location>
        <begin position="285"/>
        <end position="307"/>
    </location>
</feature>
<dbReference type="RefSeq" id="WP_148594563.1">
    <property type="nucleotide sequence ID" value="NZ_CP042997.1"/>
</dbReference>
<feature type="transmembrane region" description="Helical" evidence="2">
    <location>
        <begin position="764"/>
        <end position="783"/>
    </location>
</feature>
<feature type="transmembrane region" description="Helical" evidence="2">
    <location>
        <begin position="1995"/>
        <end position="2015"/>
    </location>
</feature>
<feature type="transmembrane region" description="Helical" evidence="2">
    <location>
        <begin position="1292"/>
        <end position="1311"/>
    </location>
</feature>
<feature type="transmembrane region" description="Helical" evidence="2">
    <location>
        <begin position="1262"/>
        <end position="1280"/>
    </location>
</feature>
<feature type="transmembrane region" description="Helical" evidence="2">
    <location>
        <begin position="370"/>
        <end position="393"/>
    </location>
</feature>
<feature type="transmembrane region" description="Helical" evidence="2">
    <location>
        <begin position="1968"/>
        <end position="1989"/>
    </location>
</feature>
<proteinExistence type="predicted"/>